<dbReference type="Pfam" id="PF07681">
    <property type="entry name" value="DoxX"/>
    <property type="match status" value="1"/>
</dbReference>
<dbReference type="EMBL" id="VKKG01000005">
    <property type="protein sequence ID" value="TRY17473.1"/>
    <property type="molecule type" value="Genomic_DNA"/>
</dbReference>
<dbReference type="InterPro" id="IPR032808">
    <property type="entry name" value="DoxX"/>
</dbReference>
<keyword evidence="7" id="KW-1185">Reference proteome</keyword>
<dbReference type="Proteomes" id="UP000317638">
    <property type="component" value="Unassembled WGS sequence"/>
</dbReference>
<keyword evidence="4" id="KW-0472">Membrane</keyword>
<feature type="compositionally biased region" description="Basic residues" evidence="5">
    <location>
        <begin position="174"/>
        <end position="184"/>
    </location>
</feature>
<feature type="region of interest" description="Disordered" evidence="5">
    <location>
        <begin position="156"/>
        <end position="203"/>
    </location>
</feature>
<accession>A0A553JYF5</accession>
<organism evidence="6 7">
    <name type="scientific">Tessaracoccus rhinocerotis</name>
    <dbReference type="NCBI Taxonomy" id="1689449"/>
    <lineage>
        <taxon>Bacteria</taxon>
        <taxon>Bacillati</taxon>
        <taxon>Actinomycetota</taxon>
        <taxon>Actinomycetes</taxon>
        <taxon>Propionibacteriales</taxon>
        <taxon>Propionibacteriaceae</taxon>
        <taxon>Tessaracoccus</taxon>
    </lineage>
</organism>
<evidence type="ECO:0000256" key="5">
    <source>
        <dbReference type="SAM" id="MobiDB-lite"/>
    </source>
</evidence>
<comment type="subcellular location">
    <subcellularLocation>
        <location evidence="1">Membrane</location>
        <topology evidence="1">Multi-pass membrane protein</topology>
    </subcellularLocation>
</comment>
<gene>
    <name evidence="6" type="ORF">FOJ82_13180</name>
</gene>
<protein>
    <submittedName>
        <fullName evidence="6">DoxX family membrane protein</fullName>
    </submittedName>
</protein>
<dbReference type="GO" id="GO:0016020">
    <property type="term" value="C:membrane"/>
    <property type="evidence" value="ECO:0007669"/>
    <property type="project" value="UniProtKB-SubCell"/>
</dbReference>
<reference evidence="6 7" key="1">
    <citation type="submission" date="2019-07" db="EMBL/GenBank/DDBJ databases">
        <authorList>
            <person name="Zhou L.-Y."/>
        </authorList>
    </citation>
    <scope>NUCLEOTIDE SEQUENCE [LARGE SCALE GENOMIC DNA]</scope>
    <source>
        <strain evidence="6 7">YIM 101269</strain>
    </source>
</reference>
<dbReference type="OrthoDB" id="329282at2"/>
<evidence type="ECO:0000256" key="3">
    <source>
        <dbReference type="ARBA" id="ARBA00022989"/>
    </source>
</evidence>
<evidence type="ECO:0000256" key="2">
    <source>
        <dbReference type="ARBA" id="ARBA00022692"/>
    </source>
</evidence>
<sequence length="203" mass="21510">MGMFGGMSLLRFIARSLIAGTFIVDGINKVTKPAESAAEAENFTEKVTPLVQRVAPAGYSSWVPEDAETWVRIGGAAQIAGGAMFATGIGRRLGALLLAKASVLNIAIAMPPKDAGKAEKKAARPQVLTQMALLGSTLLASQDLQGNPSLSWRAGHTIDKVEKQASHTTEKLSRKARKTAKKARKQADKLAKSTRKSLESVVS</sequence>
<evidence type="ECO:0000256" key="4">
    <source>
        <dbReference type="ARBA" id="ARBA00023136"/>
    </source>
</evidence>
<name>A0A553JYF5_9ACTN</name>
<proteinExistence type="predicted"/>
<keyword evidence="3" id="KW-1133">Transmembrane helix</keyword>
<evidence type="ECO:0000313" key="6">
    <source>
        <dbReference type="EMBL" id="TRY17473.1"/>
    </source>
</evidence>
<feature type="compositionally biased region" description="Basic and acidic residues" evidence="5">
    <location>
        <begin position="156"/>
        <end position="173"/>
    </location>
</feature>
<dbReference type="AlphaFoldDB" id="A0A553JYF5"/>
<comment type="caution">
    <text evidence="6">The sequence shown here is derived from an EMBL/GenBank/DDBJ whole genome shotgun (WGS) entry which is preliminary data.</text>
</comment>
<keyword evidence="2" id="KW-0812">Transmembrane</keyword>
<evidence type="ECO:0000256" key="1">
    <source>
        <dbReference type="ARBA" id="ARBA00004141"/>
    </source>
</evidence>
<evidence type="ECO:0000313" key="7">
    <source>
        <dbReference type="Proteomes" id="UP000317638"/>
    </source>
</evidence>